<dbReference type="Proteomes" id="UP001221189">
    <property type="component" value="Unassembled WGS sequence"/>
</dbReference>
<name>A0ABT5KJ47_9BURK</name>
<feature type="region of interest" description="Disordered" evidence="1">
    <location>
        <begin position="36"/>
        <end position="62"/>
    </location>
</feature>
<keyword evidence="2" id="KW-0732">Signal</keyword>
<accession>A0ABT5KJ47</accession>
<dbReference type="RefSeq" id="WP_273601018.1">
    <property type="nucleotide sequence ID" value="NZ_JAQQXT010000008.1"/>
</dbReference>
<keyword evidence="4" id="KW-1185">Reference proteome</keyword>
<feature type="signal peptide" evidence="2">
    <location>
        <begin position="1"/>
        <end position="27"/>
    </location>
</feature>
<feature type="compositionally biased region" description="Low complexity" evidence="1">
    <location>
        <begin position="36"/>
        <end position="58"/>
    </location>
</feature>
<proteinExistence type="predicted"/>
<sequence length="165" mass="16913">MNSSTLIKRTLAAGLLLSSALALPALAASSTASSASEGASSAASSGSKSLEASSGSSTKGDKVAAGDYKIIDVAAAVDRPGMVRVHLQAAAATTTNIAAPNAADDFYLVLPEQAFEKSQLSTGQLVTARQHAYGLEFANGQSKQAFFLVLSDEWYRELDSKAVAI</sequence>
<evidence type="ECO:0000313" key="4">
    <source>
        <dbReference type="Proteomes" id="UP001221189"/>
    </source>
</evidence>
<organism evidence="3 4">
    <name type="scientific">Roseateles albus</name>
    <dbReference type="NCBI Taxonomy" id="2987525"/>
    <lineage>
        <taxon>Bacteria</taxon>
        <taxon>Pseudomonadati</taxon>
        <taxon>Pseudomonadota</taxon>
        <taxon>Betaproteobacteria</taxon>
        <taxon>Burkholderiales</taxon>
        <taxon>Sphaerotilaceae</taxon>
        <taxon>Roseateles</taxon>
    </lineage>
</organism>
<evidence type="ECO:0000256" key="1">
    <source>
        <dbReference type="SAM" id="MobiDB-lite"/>
    </source>
</evidence>
<feature type="chain" id="PRO_5046822462" evidence="2">
    <location>
        <begin position="28"/>
        <end position="165"/>
    </location>
</feature>
<evidence type="ECO:0000256" key="2">
    <source>
        <dbReference type="SAM" id="SignalP"/>
    </source>
</evidence>
<protein>
    <submittedName>
        <fullName evidence="3">Uncharacterized protein</fullName>
    </submittedName>
</protein>
<dbReference type="EMBL" id="JAQQXT010000008">
    <property type="protein sequence ID" value="MDC8772861.1"/>
    <property type="molecule type" value="Genomic_DNA"/>
</dbReference>
<comment type="caution">
    <text evidence="3">The sequence shown here is derived from an EMBL/GenBank/DDBJ whole genome shotgun (WGS) entry which is preliminary data.</text>
</comment>
<gene>
    <name evidence="3" type="ORF">PRZ03_14850</name>
</gene>
<reference evidence="3 4" key="1">
    <citation type="submission" date="2022-10" db="EMBL/GenBank/DDBJ databases">
        <title>Paucibacter sp. hw1 Genome sequencing.</title>
        <authorList>
            <person name="Park S."/>
        </authorList>
    </citation>
    <scope>NUCLEOTIDE SEQUENCE [LARGE SCALE GENOMIC DNA]</scope>
    <source>
        <strain evidence="4">hw1</strain>
    </source>
</reference>
<evidence type="ECO:0000313" key="3">
    <source>
        <dbReference type="EMBL" id="MDC8772861.1"/>
    </source>
</evidence>